<reference evidence="2" key="1">
    <citation type="journal article" date="2022" name="Mol. Ecol. Resour.">
        <title>The genomes of chicory, endive, great burdock and yacon provide insights into Asteraceae palaeo-polyploidization history and plant inulin production.</title>
        <authorList>
            <person name="Fan W."/>
            <person name="Wang S."/>
            <person name="Wang H."/>
            <person name="Wang A."/>
            <person name="Jiang F."/>
            <person name="Liu H."/>
            <person name="Zhao H."/>
            <person name="Xu D."/>
            <person name="Zhang Y."/>
        </authorList>
    </citation>
    <scope>NUCLEOTIDE SEQUENCE [LARGE SCALE GENOMIC DNA]</scope>
    <source>
        <strain evidence="2">cv. Yunnan</strain>
    </source>
</reference>
<evidence type="ECO:0000313" key="2">
    <source>
        <dbReference type="Proteomes" id="UP001056120"/>
    </source>
</evidence>
<evidence type="ECO:0000313" key="1">
    <source>
        <dbReference type="EMBL" id="KAI3795542.1"/>
    </source>
</evidence>
<keyword evidence="2" id="KW-1185">Reference proteome</keyword>
<sequence length="91" mass="10179">MVGESPSLFLFLHHRLVSRFSSSRCKDPHAPTSDLHFSSPAGDENPDPTTRSVLFLSKSGDGEFFSLIPKLFRQDGICRYPDVHAEVEPAY</sequence>
<accession>A0ACB9HIU5</accession>
<reference evidence="1 2" key="2">
    <citation type="journal article" date="2022" name="Mol. Ecol. Resour.">
        <title>The genomes of chicory, endive, great burdock and yacon provide insights into Asteraceae paleo-polyploidization history and plant inulin production.</title>
        <authorList>
            <person name="Fan W."/>
            <person name="Wang S."/>
            <person name="Wang H."/>
            <person name="Wang A."/>
            <person name="Jiang F."/>
            <person name="Liu H."/>
            <person name="Zhao H."/>
            <person name="Xu D."/>
            <person name="Zhang Y."/>
        </authorList>
    </citation>
    <scope>NUCLEOTIDE SEQUENCE [LARGE SCALE GENOMIC DNA]</scope>
    <source>
        <strain evidence="2">cv. Yunnan</strain>
        <tissue evidence="1">Leaves</tissue>
    </source>
</reference>
<organism evidence="1 2">
    <name type="scientific">Smallanthus sonchifolius</name>
    <dbReference type="NCBI Taxonomy" id="185202"/>
    <lineage>
        <taxon>Eukaryota</taxon>
        <taxon>Viridiplantae</taxon>
        <taxon>Streptophyta</taxon>
        <taxon>Embryophyta</taxon>
        <taxon>Tracheophyta</taxon>
        <taxon>Spermatophyta</taxon>
        <taxon>Magnoliopsida</taxon>
        <taxon>eudicotyledons</taxon>
        <taxon>Gunneridae</taxon>
        <taxon>Pentapetalae</taxon>
        <taxon>asterids</taxon>
        <taxon>campanulids</taxon>
        <taxon>Asterales</taxon>
        <taxon>Asteraceae</taxon>
        <taxon>Asteroideae</taxon>
        <taxon>Heliantheae alliance</taxon>
        <taxon>Millerieae</taxon>
        <taxon>Smallanthus</taxon>
    </lineage>
</organism>
<gene>
    <name evidence="1" type="ORF">L1987_38197</name>
</gene>
<protein>
    <submittedName>
        <fullName evidence="1">Uncharacterized protein</fullName>
    </submittedName>
</protein>
<dbReference type="EMBL" id="CM042029">
    <property type="protein sequence ID" value="KAI3795542.1"/>
    <property type="molecule type" value="Genomic_DNA"/>
</dbReference>
<proteinExistence type="predicted"/>
<dbReference type="Proteomes" id="UP001056120">
    <property type="component" value="Linkage Group LG12"/>
</dbReference>
<name>A0ACB9HIU5_9ASTR</name>
<comment type="caution">
    <text evidence="1">The sequence shown here is derived from an EMBL/GenBank/DDBJ whole genome shotgun (WGS) entry which is preliminary data.</text>
</comment>